<organism evidence="1 2">
    <name type="scientific">Brevibacillus ruminantium</name>
    <dbReference type="NCBI Taxonomy" id="2950604"/>
    <lineage>
        <taxon>Bacteria</taxon>
        <taxon>Bacillati</taxon>
        <taxon>Bacillota</taxon>
        <taxon>Bacilli</taxon>
        <taxon>Bacillales</taxon>
        <taxon>Paenibacillaceae</taxon>
        <taxon>Brevibacillus</taxon>
    </lineage>
</organism>
<keyword evidence="2" id="KW-1185">Reference proteome</keyword>
<dbReference type="Proteomes" id="UP001056500">
    <property type="component" value="Chromosome"/>
</dbReference>
<reference evidence="1" key="1">
    <citation type="submission" date="2022-06" db="EMBL/GenBank/DDBJ databases">
        <title>Genome sequencing of Brevibacillus sp. BB3-R1.</title>
        <authorList>
            <person name="Heo J."/>
            <person name="Lee D."/>
            <person name="Won M."/>
            <person name="Han B.-H."/>
            <person name="Hong S.-B."/>
            <person name="Kwon S.-W."/>
        </authorList>
    </citation>
    <scope>NUCLEOTIDE SEQUENCE</scope>
    <source>
        <strain evidence="1">BB3-R1</strain>
    </source>
</reference>
<dbReference type="RefSeq" id="WP_251871053.1">
    <property type="nucleotide sequence ID" value="NZ_CP098755.1"/>
</dbReference>
<proteinExistence type="predicted"/>
<evidence type="ECO:0000313" key="2">
    <source>
        <dbReference type="Proteomes" id="UP001056500"/>
    </source>
</evidence>
<name>A0ABY4W9T5_9BACL</name>
<gene>
    <name evidence="1" type="ORF">NDK47_17610</name>
</gene>
<dbReference type="EMBL" id="CP098755">
    <property type="protein sequence ID" value="USG63966.1"/>
    <property type="molecule type" value="Genomic_DNA"/>
</dbReference>
<accession>A0ABY4W9T5</accession>
<protein>
    <submittedName>
        <fullName evidence="1">Integrase</fullName>
    </submittedName>
</protein>
<evidence type="ECO:0000313" key="1">
    <source>
        <dbReference type="EMBL" id="USG63966.1"/>
    </source>
</evidence>
<sequence length="175" mass="18830">MLIEPAYQVLAGTPVDEIRLNHMEGGIEGAHLRIDRVERRVTRIEAHLDADDRGVIDAQARFADIYDGSDDPVLKLDQTKTYATTALSASTTAVSIPVASVTGFKVGQEITICDDTAFENQKITAVGTSSITVAKLTNAYKKGAIVARSTVVRDATAQKMRIGSWGTHTITITQA</sequence>